<organism evidence="12 13">
    <name type="scientific">Lecanosticta acicola</name>
    <dbReference type="NCBI Taxonomy" id="111012"/>
    <lineage>
        <taxon>Eukaryota</taxon>
        <taxon>Fungi</taxon>
        <taxon>Dikarya</taxon>
        <taxon>Ascomycota</taxon>
        <taxon>Pezizomycotina</taxon>
        <taxon>Dothideomycetes</taxon>
        <taxon>Dothideomycetidae</taxon>
        <taxon>Mycosphaerellales</taxon>
        <taxon>Mycosphaerellaceae</taxon>
        <taxon>Lecanosticta</taxon>
    </lineage>
</organism>
<dbReference type="InterPro" id="IPR049163">
    <property type="entry name" value="Pif1-like_2B_dom"/>
</dbReference>
<evidence type="ECO:0000256" key="3">
    <source>
        <dbReference type="ARBA" id="ARBA00022801"/>
    </source>
</evidence>
<dbReference type="GO" id="GO:0043139">
    <property type="term" value="F:5'-3' DNA helicase activity"/>
    <property type="evidence" value="ECO:0007669"/>
    <property type="project" value="UniProtKB-EC"/>
</dbReference>
<feature type="region of interest" description="Disordered" evidence="10">
    <location>
        <begin position="527"/>
        <end position="548"/>
    </location>
</feature>
<dbReference type="EMBL" id="CAVMBE010000096">
    <property type="protein sequence ID" value="CAK4033871.1"/>
    <property type="molecule type" value="Genomic_DNA"/>
</dbReference>
<evidence type="ECO:0000256" key="10">
    <source>
        <dbReference type="SAM" id="MobiDB-lite"/>
    </source>
</evidence>
<feature type="compositionally biased region" description="Low complexity" evidence="10">
    <location>
        <begin position="109"/>
        <end position="122"/>
    </location>
</feature>
<dbReference type="InterPro" id="IPR003593">
    <property type="entry name" value="AAA+_ATPase"/>
</dbReference>
<gene>
    <name evidence="12" type="ORF">LECACI_7A009029</name>
</gene>
<evidence type="ECO:0000256" key="5">
    <source>
        <dbReference type="ARBA" id="ARBA00022840"/>
    </source>
</evidence>
<feature type="compositionally biased region" description="Basic and acidic residues" evidence="10">
    <location>
        <begin position="17"/>
        <end position="31"/>
    </location>
</feature>
<keyword evidence="7 9" id="KW-0234">DNA repair</keyword>
<dbReference type="InterPro" id="IPR051055">
    <property type="entry name" value="PIF1_helicase"/>
</dbReference>
<evidence type="ECO:0000256" key="2">
    <source>
        <dbReference type="ARBA" id="ARBA00022763"/>
    </source>
</evidence>
<dbReference type="InterPro" id="IPR027417">
    <property type="entry name" value="P-loop_NTPase"/>
</dbReference>
<dbReference type="Gene3D" id="3.40.50.300">
    <property type="entry name" value="P-loop containing nucleotide triphosphate hydrolases"/>
    <property type="match status" value="1"/>
</dbReference>
<dbReference type="Pfam" id="PF21530">
    <property type="entry name" value="Pif1_2B_dom"/>
    <property type="match status" value="1"/>
</dbReference>
<dbReference type="GO" id="GO:0000723">
    <property type="term" value="P:telomere maintenance"/>
    <property type="evidence" value="ECO:0007669"/>
    <property type="project" value="InterPro"/>
</dbReference>
<evidence type="ECO:0000313" key="13">
    <source>
        <dbReference type="Proteomes" id="UP001296104"/>
    </source>
</evidence>
<feature type="compositionally biased region" description="Basic and acidic residues" evidence="10">
    <location>
        <begin position="45"/>
        <end position="57"/>
    </location>
</feature>
<proteinExistence type="inferred from homology"/>
<protein>
    <recommendedName>
        <fullName evidence="9">ATP-dependent DNA helicase</fullName>
        <ecNumber evidence="9">5.6.2.3</ecNumber>
    </recommendedName>
</protein>
<evidence type="ECO:0000256" key="8">
    <source>
        <dbReference type="ARBA" id="ARBA00023235"/>
    </source>
</evidence>
<feature type="compositionally biased region" description="Low complexity" evidence="10">
    <location>
        <begin position="536"/>
        <end position="545"/>
    </location>
</feature>
<comment type="cofactor">
    <cofactor evidence="9">
        <name>Mg(2+)</name>
        <dbReference type="ChEBI" id="CHEBI:18420"/>
    </cofactor>
</comment>
<keyword evidence="4 9" id="KW-0347">Helicase</keyword>
<comment type="catalytic activity">
    <reaction evidence="9">
        <text>ATP + H2O = ADP + phosphate + H(+)</text>
        <dbReference type="Rhea" id="RHEA:13065"/>
        <dbReference type="ChEBI" id="CHEBI:15377"/>
        <dbReference type="ChEBI" id="CHEBI:15378"/>
        <dbReference type="ChEBI" id="CHEBI:30616"/>
        <dbReference type="ChEBI" id="CHEBI:43474"/>
        <dbReference type="ChEBI" id="CHEBI:456216"/>
        <dbReference type="EC" id="5.6.2.3"/>
    </reaction>
</comment>
<dbReference type="AlphaFoldDB" id="A0AAI8Z7H7"/>
<dbReference type="SMART" id="SM00382">
    <property type="entry name" value="AAA"/>
    <property type="match status" value="1"/>
</dbReference>
<keyword evidence="2 9" id="KW-0227">DNA damage</keyword>
<accession>A0AAI8Z7H7</accession>
<dbReference type="Pfam" id="PF05970">
    <property type="entry name" value="PIF1"/>
    <property type="match status" value="1"/>
</dbReference>
<feature type="region of interest" description="Disordered" evidence="10">
    <location>
        <begin position="1"/>
        <end position="125"/>
    </location>
</feature>
<keyword evidence="1 9" id="KW-0547">Nucleotide-binding</keyword>
<dbReference type="GO" id="GO:0005524">
    <property type="term" value="F:ATP binding"/>
    <property type="evidence" value="ECO:0007669"/>
    <property type="project" value="UniProtKB-KW"/>
</dbReference>
<comment type="similarity">
    <text evidence="9">Belongs to the helicase family.</text>
</comment>
<keyword evidence="6" id="KW-0238">DNA-binding</keyword>
<dbReference type="GO" id="GO:0006281">
    <property type="term" value="P:DNA repair"/>
    <property type="evidence" value="ECO:0007669"/>
    <property type="project" value="UniProtKB-KW"/>
</dbReference>
<evidence type="ECO:0000313" key="12">
    <source>
        <dbReference type="EMBL" id="CAK4033871.1"/>
    </source>
</evidence>
<keyword evidence="9" id="KW-0233">DNA recombination</keyword>
<dbReference type="PANTHER" id="PTHR47642:SF5">
    <property type="entry name" value="ATP-DEPENDENT DNA HELICASE"/>
    <property type="match status" value="1"/>
</dbReference>
<comment type="caution">
    <text evidence="12">The sequence shown here is derived from an EMBL/GenBank/DDBJ whole genome shotgun (WGS) entry which is preliminary data.</text>
</comment>
<feature type="domain" description="AAA+ ATPase" evidence="11">
    <location>
        <begin position="148"/>
        <end position="276"/>
    </location>
</feature>
<evidence type="ECO:0000256" key="9">
    <source>
        <dbReference type="RuleBase" id="RU363044"/>
    </source>
</evidence>
<reference evidence="12" key="1">
    <citation type="submission" date="2023-11" db="EMBL/GenBank/DDBJ databases">
        <authorList>
            <person name="Alioto T."/>
            <person name="Alioto T."/>
            <person name="Gomez Garrido J."/>
        </authorList>
    </citation>
    <scope>NUCLEOTIDE SEQUENCE</scope>
</reference>
<evidence type="ECO:0000259" key="11">
    <source>
        <dbReference type="SMART" id="SM00382"/>
    </source>
</evidence>
<dbReference type="CDD" id="cd18809">
    <property type="entry name" value="SF1_C_RecD"/>
    <property type="match status" value="1"/>
</dbReference>
<feature type="compositionally biased region" description="Low complexity" evidence="10">
    <location>
        <begin position="58"/>
        <end position="69"/>
    </location>
</feature>
<keyword evidence="13" id="KW-1185">Reference proteome</keyword>
<dbReference type="EC" id="5.6.2.3" evidence="9"/>
<evidence type="ECO:0000256" key="7">
    <source>
        <dbReference type="ARBA" id="ARBA00023204"/>
    </source>
</evidence>
<feature type="compositionally biased region" description="Polar residues" evidence="10">
    <location>
        <begin position="86"/>
        <end position="98"/>
    </location>
</feature>
<dbReference type="PANTHER" id="PTHR47642">
    <property type="entry name" value="ATP-DEPENDENT DNA HELICASE"/>
    <property type="match status" value="1"/>
</dbReference>
<keyword evidence="8" id="KW-0413">Isomerase</keyword>
<sequence>MAPGDRNRTPFRSTNKRFRDNLDDTTPERTTPHHRLPGNGNGPDRPAKRSRLERDGSVFRSSPSPASSQRSRDSLDSPRQYLIPSLPSTPRPNNSQPPVRQYLTPTPSPSSAQASAPTSHPTRSNAGVVSTNVVLSAEQQIIAGHILSGENVFFTGAAGSGKSTLIKAVVTKLRAQGKRVRLMAPTGSASLSIGGLTIFSFAGWRPVDMKKSIAELQNHVRWAGMARTRMRETDVIIIDEVSMVENNLFERLDRVMQTARQDHRAFGGVQVVVSGDFHQLPPVLPFKTCFECGTQTISRRAGTEFHCPRCRRICYDSEKWSFLSDAWRDSRFTNFQLEEIYRQDDEFLKRVLGKMRAGRPLTAEEISTLWNHECDVENAVRLYSTNAQVDEVNRIELRKLRSREMVYDCVDNFKHNRAHTHLRHKDELSEDGTLVALKNHKYEAKLRLKEGMPVILLVNLDPDKGLVNGSQGEIVRFVPYEEARRATTRGARDSTESVNDWSERNAVAGLRTFGGGWDKLEAEQVKKSMAKKEDNNNNSNSNSNNGDRVWPVVRFTNGQELAIVANCLIDALGDDEPYSLLSRTQIPLTAAWGITIHRSQGMTLEKYTADLSATFQKGQEYVALSRARSLRGLKLLGTPRDLGGSDEGVKEFYRTTEWCRTVG</sequence>
<keyword evidence="3 9" id="KW-0378">Hydrolase</keyword>
<dbReference type="Proteomes" id="UP001296104">
    <property type="component" value="Unassembled WGS sequence"/>
</dbReference>
<evidence type="ECO:0000256" key="6">
    <source>
        <dbReference type="ARBA" id="ARBA00023125"/>
    </source>
</evidence>
<dbReference type="GO" id="GO:0006310">
    <property type="term" value="P:DNA recombination"/>
    <property type="evidence" value="ECO:0007669"/>
    <property type="project" value="UniProtKB-KW"/>
</dbReference>
<evidence type="ECO:0000256" key="1">
    <source>
        <dbReference type="ARBA" id="ARBA00022741"/>
    </source>
</evidence>
<evidence type="ECO:0000256" key="4">
    <source>
        <dbReference type="ARBA" id="ARBA00022806"/>
    </source>
</evidence>
<keyword evidence="5 9" id="KW-0067">ATP-binding</keyword>
<dbReference type="GO" id="GO:0016787">
    <property type="term" value="F:hydrolase activity"/>
    <property type="evidence" value="ECO:0007669"/>
    <property type="project" value="UniProtKB-KW"/>
</dbReference>
<dbReference type="SUPFAM" id="SSF52540">
    <property type="entry name" value="P-loop containing nucleoside triphosphate hydrolases"/>
    <property type="match status" value="2"/>
</dbReference>
<dbReference type="InterPro" id="IPR010285">
    <property type="entry name" value="DNA_helicase_pif1-like_DEAD"/>
</dbReference>
<name>A0AAI8Z7H7_9PEZI</name>